<dbReference type="InterPro" id="IPR016024">
    <property type="entry name" value="ARM-type_fold"/>
</dbReference>
<accession>A0ABT7YZT0</accession>
<evidence type="ECO:0000313" key="2">
    <source>
        <dbReference type="Proteomes" id="UP001174050"/>
    </source>
</evidence>
<dbReference type="Proteomes" id="UP001174050">
    <property type="component" value="Unassembled WGS sequence"/>
</dbReference>
<dbReference type="Gene3D" id="1.25.10.10">
    <property type="entry name" value="Leucine-rich Repeat Variant"/>
    <property type="match status" value="1"/>
</dbReference>
<name>A0ABT7YZT0_9ACTN</name>
<sequence>MSPLHVTRRLVLEDKPLDDVTRVFSGAGYPLVVDIDEPERRGFHRQRAWEVIEGVRVFYVEDSLSQCAFVYTEGSDKETTEGMEPLLETQFRTVSLDRLLSDLPDPATATERDNQKILRAGLGAPNACDPAFLGTFTRLLRSPEPQVRLATAWALSYSAWPEALPVVREAMAMETDTDVLSVLGALREGLVEKR</sequence>
<reference evidence="1" key="1">
    <citation type="submission" date="2023-06" db="EMBL/GenBank/DDBJ databases">
        <title>WGS-Sequencing of Streptomyces ficellus isolate 21 collected from sand in Gara Djebilet Iron Mine in Algeria.</title>
        <authorList>
            <person name="Zegers G.P."/>
            <person name="Gomez A."/>
            <person name="Gueddou A."/>
            <person name="Zahara A.F."/>
            <person name="Worth M."/>
            <person name="Sevigny J.L."/>
            <person name="Tisa L."/>
        </authorList>
    </citation>
    <scope>NUCLEOTIDE SEQUENCE</scope>
    <source>
        <strain evidence="1">AS11</strain>
    </source>
</reference>
<protein>
    <submittedName>
        <fullName evidence="1">HEAT repeat domain-containing protein</fullName>
    </submittedName>
</protein>
<dbReference type="EMBL" id="JAUEPL010000002">
    <property type="protein sequence ID" value="MDN3292742.1"/>
    <property type="molecule type" value="Genomic_DNA"/>
</dbReference>
<organism evidence="1 2">
    <name type="scientific">Streptomyces ficellus</name>
    <dbReference type="NCBI Taxonomy" id="1977088"/>
    <lineage>
        <taxon>Bacteria</taxon>
        <taxon>Bacillati</taxon>
        <taxon>Actinomycetota</taxon>
        <taxon>Actinomycetes</taxon>
        <taxon>Kitasatosporales</taxon>
        <taxon>Streptomycetaceae</taxon>
        <taxon>Streptomyces</taxon>
    </lineage>
</organism>
<proteinExistence type="predicted"/>
<dbReference type="SUPFAM" id="SSF48371">
    <property type="entry name" value="ARM repeat"/>
    <property type="match status" value="1"/>
</dbReference>
<keyword evidence="2" id="KW-1185">Reference proteome</keyword>
<gene>
    <name evidence="1" type="ORF">QWM81_01525</name>
</gene>
<dbReference type="RefSeq" id="WP_290109546.1">
    <property type="nucleotide sequence ID" value="NZ_JAUEPL010000002.1"/>
</dbReference>
<dbReference type="InterPro" id="IPR011989">
    <property type="entry name" value="ARM-like"/>
</dbReference>
<comment type="caution">
    <text evidence="1">The sequence shown here is derived from an EMBL/GenBank/DDBJ whole genome shotgun (WGS) entry which is preliminary data.</text>
</comment>
<evidence type="ECO:0000313" key="1">
    <source>
        <dbReference type="EMBL" id="MDN3292742.1"/>
    </source>
</evidence>